<dbReference type="EMBL" id="CP144108">
    <property type="protein sequence ID" value="WWC92851.1"/>
    <property type="molecule type" value="Genomic_DNA"/>
</dbReference>
<dbReference type="RefSeq" id="XP_066079613.1">
    <property type="nucleotide sequence ID" value="XM_066223516.1"/>
</dbReference>
<gene>
    <name evidence="1" type="ORF">L201_007812</name>
</gene>
<protein>
    <recommendedName>
        <fullName evidence="3">Alpha-1,3-mannosyltransferase CMT1</fullName>
    </recommendedName>
</protein>
<dbReference type="AlphaFoldDB" id="A0AAX4K557"/>
<dbReference type="InterPro" id="IPR021047">
    <property type="entry name" value="Mannosyltransferase_CMT1"/>
</dbReference>
<proteinExistence type="predicted"/>
<dbReference type="GeneID" id="91098480"/>
<dbReference type="PANTHER" id="PTHR34144">
    <property type="entry name" value="CHROMOSOME 8, WHOLE GENOME SHOTGUN SEQUENCE"/>
    <property type="match status" value="1"/>
</dbReference>
<reference evidence="1 2" key="1">
    <citation type="submission" date="2024-01" db="EMBL/GenBank/DDBJ databases">
        <title>Comparative genomics of Cryptococcus and Kwoniella reveals pathogenesis evolution and contrasting modes of karyotype evolution via chromosome fusion or intercentromeric recombination.</title>
        <authorList>
            <person name="Coelho M.A."/>
            <person name="David-Palma M."/>
            <person name="Shea T."/>
            <person name="Bowers K."/>
            <person name="McGinley-Smith S."/>
            <person name="Mohammad A.W."/>
            <person name="Gnirke A."/>
            <person name="Yurkov A.M."/>
            <person name="Nowrousian M."/>
            <person name="Sun S."/>
            <person name="Cuomo C.A."/>
            <person name="Heitman J."/>
        </authorList>
    </citation>
    <scope>NUCLEOTIDE SEQUENCE [LARGE SCALE GENOMIC DNA]</scope>
    <source>
        <strain evidence="1 2">CBS 6074</strain>
    </source>
</reference>
<evidence type="ECO:0000313" key="2">
    <source>
        <dbReference type="Proteomes" id="UP001355207"/>
    </source>
</evidence>
<sequence>MPGLLPSKPYQNIHIEDPKLMAKINSTCLEFQKYCPSNGNLPVYLNPSLTQKQKIRYSILKKTDVGEKDKFMLVTNTRQIENHLPDLLNTLIILINFLGSEKILISILEGPSNDCTSLVINKVLIPLLNSLGLKKEDENPQYKITTDEPKINWSNYNRIEKISELRNKALTPLWDKTTEWSKSIRSIVFFNDVFLKASDILELLYQHEMNNASITTGMDWWKKKPEYYYDIWVGRTIDTGDLFYPIDWTWWSPSSNLFSNSPLSKKKYQALEPFQVYSSWNALAILSPEPFLPPYDVRFRRSDKSKNECAASECTLIASDFWKEGFGKVLVVPSVQLAYERDVAIDIVEELFKQKEQLGWIDAVPPIELDTKVDWIDKPPEKVRCHPWPEVNGLSANVWEQTLWVDPWLLNQA</sequence>
<dbReference type="Pfam" id="PF11735">
    <property type="entry name" value="CAP59_mtransfer"/>
    <property type="match status" value="1"/>
</dbReference>
<keyword evidence="2" id="KW-1185">Reference proteome</keyword>
<organism evidence="1 2">
    <name type="scientific">Kwoniella dendrophila CBS 6074</name>
    <dbReference type="NCBI Taxonomy" id="1295534"/>
    <lineage>
        <taxon>Eukaryota</taxon>
        <taxon>Fungi</taxon>
        <taxon>Dikarya</taxon>
        <taxon>Basidiomycota</taxon>
        <taxon>Agaricomycotina</taxon>
        <taxon>Tremellomycetes</taxon>
        <taxon>Tremellales</taxon>
        <taxon>Cryptococcaceae</taxon>
        <taxon>Kwoniella</taxon>
    </lineage>
</organism>
<evidence type="ECO:0008006" key="3">
    <source>
        <dbReference type="Google" id="ProtNLM"/>
    </source>
</evidence>
<evidence type="ECO:0000313" key="1">
    <source>
        <dbReference type="EMBL" id="WWC92851.1"/>
    </source>
</evidence>
<accession>A0AAX4K557</accession>
<dbReference type="Proteomes" id="UP001355207">
    <property type="component" value="Chromosome 11"/>
</dbReference>
<dbReference type="PANTHER" id="PTHR34144:SF5">
    <property type="entry name" value="ALPHA-1,3-MANNOSYLTRANSFERASE CMT1"/>
    <property type="match status" value="1"/>
</dbReference>
<name>A0AAX4K557_9TREE</name>